<evidence type="ECO:0000313" key="9">
    <source>
        <dbReference type="Ensembl" id="ENSHHUP00000025462.1"/>
    </source>
</evidence>
<keyword evidence="4 6" id="KW-0472">Membrane</keyword>
<evidence type="ECO:0000313" key="10">
    <source>
        <dbReference type="Proteomes" id="UP000314982"/>
    </source>
</evidence>
<dbReference type="GeneTree" id="ENSGT00940000157443"/>
<feature type="chain" id="PRO_5021303201" evidence="7">
    <location>
        <begin position="25"/>
        <end position="280"/>
    </location>
</feature>
<sequence length="280" mass="31139">SIVSLSKIALYLFFSLMHKHIVASSGEYCHGWSDSYKIWHKGFQCPEQYDGQDAKYCCGTCSLRYCCTAAEARLDQIILVQCIQFIDRGLWFSIYILFYLFSPAVPTYLPFVIVVSTFLSFVLLGTIVSICCCQCLKPKAQDRQNASAPFQTSLLESGGPSPESMTPSRQSTSSSTGRSTLAPPRQPTTSTPGTDVNVNMYVAPLNNGYPVSSTQSNQYVPHPQPPGPFYQPYLNYGMPPEHTLLMAPFLDNRSMYGHQLVHSIPQAPMHTEQLYTGVTI</sequence>
<feature type="compositionally biased region" description="Polar residues" evidence="5">
    <location>
        <begin position="187"/>
        <end position="197"/>
    </location>
</feature>
<evidence type="ECO:0000256" key="2">
    <source>
        <dbReference type="ARBA" id="ARBA00022692"/>
    </source>
</evidence>
<evidence type="ECO:0000256" key="6">
    <source>
        <dbReference type="SAM" id="Phobius"/>
    </source>
</evidence>
<keyword evidence="7" id="KW-0732">Signal</keyword>
<feature type="region of interest" description="Disordered" evidence="5">
    <location>
        <begin position="152"/>
        <end position="197"/>
    </location>
</feature>
<dbReference type="Pfam" id="PF13908">
    <property type="entry name" value="Shisa_N"/>
    <property type="match status" value="1"/>
</dbReference>
<comment type="subcellular location">
    <subcellularLocation>
        <location evidence="1">Membrane</location>
    </subcellularLocation>
</comment>
<dbReference type="AlphaFoldDB" id="A0A4W5LI30"/>
<organism evidence="9 10">
    <name type="scientific">Hucho hucho</name>
    <name type="common">huchen</name>
    <dbReference type="NCBI Taxonomy" id="62062"/>
    <lineage>
        <taxon>Eukaryota</taxon>
        <taxon>Metazoa</taxon>
        <taxon>Chordata</taxon>
        <taxon>Craniata</taxon>
        <taxon>Vertebrata</taxon>
        <taxon>Euteleostomi</taxon>
        <taxon>Actinopterygii</taxon>
        <taxon>Neopterygii</taxon>
        <taxon>Teleostei</taxon>
        <taxon>Protacanthopterygii</taxon>
        <taxon>Salmoniformes</taxon>
        <taxon>Salmonidae</taxon>
        <taxon>Salmoninae</taxon>
        <taxon>Hucho</taxon>
    </lineage>
</organism>
<dbReference type="InterPro" id="IPR026910">
    <property type="entry name" value="Shisa"/>
</dbReference>
<dbReference type="InterPro" id="IPR053891">
    <property type="entry name" value="Shisa_N"/>
</dbReference>
<dbReference type="STRING" id="62062.ENSHHUP00000025462"/>
<dbReference type="GO" id="GO:0016020">
    <property type="term" value="C:membrane"/>
    <property type="evidence" value="ECO:0007669"/>
    <property type="project" value="UniProtKB-SubCell"/>
</dbReference>
<proteinExistence type="predicted"/>
<evidence type="ECO:0000256" key="4">
    <source>
        <dbReference type="ARBA" id="ARBA00023136"/>
    </source>
</evidence>
<keyword evidence="2 6" id="KW-0812">Transmembrane</keyword>
<reference evidence="10" key="1">
    <citation type="submission" date="2018-06" db="EMBL/GenBank/DDBJ databases">
        <title>Genome assembly of Danube salmon.</title>
        <authorList>
            <person name="Macqueen D.J."/>
            <person name="Gundappa M.K."/>
        </authorList>
    </citation>
    <scope>NUCLEOTIDE SEQUENCE [LARGE SCALE GENOMIC DNA]</scope>
</reference>
<name>A0A4W5LI30_9TELE</name>
<evidence type="ECO:0000256" key="3">
    <source>
        <dbReference type="ARBA" id="ARBA00022989"/>
    </source>
</evidence>
<feature type="signal peptide" evidence="7">
    <location>
        <begin position="1"/>
        <end position="24"/>
    </location>
</feature>
<evidence type="ECO:0000259" key="8">
    <source>
        <dbReference type="Pfam" id="PF13908"/>
    </source>
</evidence>
<feature type="compositionally biased region" description="Low complexity" evidence="5">
    <location>
        <begin position="164"/>
        <end position="180"/>
    </location>
</feature>
<dbReference type="Ensembl" id="ENSHHUT00000026458.1">
    <property type="protein sequence ID" value="ENSHHUP00000025462.1"/>
    <property type="gene ID" value="ENSHHUG00000016042.1"/>
</dbReference>
<evidence type="ECO:0000256" key="5">
    <source>
        <dbReference type="SAM" id="MobiDB-lite"/>
    </source>
</evidence>
<dbReference type="Proteomes" id="UP000314982">
    <property type="component" value="Unassembled WGS sequence"/>
</dbReference>
<keyword evidence="3 6" id="KW-1133">Transmembrane helix</keyword>
<evidence type="ECO:0000256" key="1">
    <source>
        <dbReference type="ARBA" id="ARBA00004370"/>
    </source>
</evidence>
<keyword evidence="10" id="KW-1185">Reference proteome</keyword>
<protein>
    <submittedName>
        <fullName evidence="9">Shisa family member 2a</fullName>
    </submittedName>
</protein>
<dbReference type="PANTHER" id="PTHR31395">
    <property type="entry name" value="SHISA"/>
    <property type="match status" value="1"/>
</dbReference>
<reference evidence="9" key="3">
    <citation type="submission" date="2025-09" db="UniProtKB">
        <authorList>
            <consortium name="Ensembl"/>
        </authorList>
    </citation>
    <scope>IDENTIFICATION</scope>
</reference>
<reference evidence="9" key="2">
    <citation type="submission" date="2025-08" db="UniProtKB">
        <authorList>
            <consortium name="Ensembl"/>
        </authorList>
    </citation>
    <scope>IDENTIFICATION</scope>
</reference>
<dbReference type="PANTHER" id="PTHR31395:SF25">
    <property type="entry name" value="ABLIM_ANCHOR DOMAIN-CONTAINING PROTEIN"/>
    <property type="match status" value="1"/>
</dbReference>
<accession>A0A4W5LI30</accession>
<feature type="transmembrane region" description="Helical" evidence="6">
    <location>
        <begin position="85"/>
        <end position="102"/>
    </location>
</feature>
<feature type="transmembrane region" description="Helical" evidence="6">
    <location>
        <begin position="108"/>
        <end position="133"/>
    </location>
</feature>
<evidence type="ECO:0000256" key="7">
    <source>
        <dbReference type="SAM" id="SignalP"/>
    </source>
</evidence>
<feature type="domain" description="Shisa N-terminal" evidence="8">
    <location>
        <begin position="26"/>
        <end position="76"/>
    </location>
</feature>